<evidence type="ECO:0000313" key="1">
    <source>
        <dbReference type="EMBL" id="PMC58230.1"/>
    </source>
</evidence>
<dbReference type="STRING" id="84521.SAMN04487994_101118"/>
<keyword evidence="2" id="KW-1185">Reference proteome</keyword>
<reference evidence="1 2" key="1">
    <citation type="submission" date="2017-09" db="EMBL/GenBank/DDBJ databases">
        <title>Bacterial strain isolated from the female urinary microbiota.</title>
        <authorList>
            <person name="Thomas-White K."/>
            <person name="Kumar N."/>
            <person name="Forster S."/>
            <person name="Putonti C."/>
            <person name="Lawley T."/>
            <person name="Wolfe A.J."/>
        </authorList>
    </citation>
    <scope>NUCLEOTIDE SEQUENCE [LARGE SCALE GENOMIC DNA]</scope>
    <source>
        <strain evidence="1 2">UMB0852</strain>
    </source>
</reference>
<dbReference type="OrthoDB" id="9988263at2"/>
<evidence type="ECO:0000313" key="2">
    <source>
        <dbReference type="Proteomes" id="UP000235682"/>
    </source>
</evidence>
<comment type="caution">
    <text evidence="1">The sequence shown here is derived from an EMBL/GenBank/DDBJ whole genome shotgun (WGS) entry which is preliminary data.</text>
</comment>
<sequence>MHSFILHTIELATGQDNFLGQFSLTLYLKVPIDRIATDIRTGYPSLMQRDRIIIDHFFLNHLSDYERNYPLKEPRRILSYMDDWLETLWSSLPKLLDQLSQVEIDSVSIESFTDYPYLPANIIKK</sequence>
<name>A0A1G8KIR6_9LACT</name>
<accession>A0A1G8KIR6</accession>
<organism evidence="1 2">
    <name type="scientific">Dolosicoccus paucivorans</name>
    <dbReference type="NCBI Taxonomy" id="84521"/>
    <lineage>
        <taxon>Bacteria</taxon>
        <taxon>Bacillati</taxon>
        <taxon>Bacillota</taxon>
        <taxon>Bacilli</taxon>
        <taxon>Lactobacillales</taxon>
        <taxon>Aerococcaceae</taxon>
        <taxon>Dolosicoccus</taxon>
    </lineage>
</organism>
<gene>
    <name evidence="1" type="ORF">CJ205_05415</name>
</gene>
<proteinExistence type="predicted"/>
<dbReference type="Proteomes" id="UP000235682">
    <property type="component" value="Unassembled WGS sequence"/>
</dbReference>
<dbReference type="EMBL" id="PNHE01000020">
    <property type="protein sequence ID" value="PMC58230.1"/>
    <property type="molecule type" value="Genomic_DNA"/>
</dbReference>
<dbReference type="RefSeq" id="WP_092084699.1">
    <property type="nucleotide sequence ID" value="NZ_FNEL01000011.1"/>
</dbReference>
<dbReference type="AlphaFoldDB" id="A0A1G8KIR6"/>
<protein>
    <submittedName>
        <fullName evidence="1">Uncharacterized protein</fullName>
    </submittedName>
</protein>